<accession>A0A1C3EG22</accession>
<sequence>MHINEHKLPAFNIYNSQILQVYDFWVLGMTNLFFWKCPTRVITEKFEISLSKNHIDVGVGSGYFLDHCLKKDTCRIGLVDANKTCLSATSKRIKRFRPETYVADIRDPLNVETEQFDSMSLNFVLHGLPGTMDEKSVVLGNVLKLLRPGGKLFGSTVLCDSSLDTGVAAKTLMKIYNKFGIYSNQSDTLNELKKVLNEHLDYIEIDIVGCVAVFSGSKKSTSLEMDNIRFPVSPFLFSEQ</sequence>
<dbReference type="Gene3D" id="3.40.50.150">
    <property type="entry name" value="Vaccinia Virus protein VP39"/>
    <property type="match status" value="1"/>
</dbReference>
<dbReference type="InterPro" id="IPR013217">
    <property type="entry name" value="Methyltransf_12"/>
</dbReference>
<organism evidence="2 3">
    <name type="scientific">Veronia pacifica</name>
    <dbReference type="NCBI Taxonomy" id="1080227"/>
    <lineage>
        <taxon>Bacteria</taxon>
        <taxon>Pseudomonadati</taxon>
        <taxon>Pseudomonadota</taxon>
        <taxon>Gammaproteobacteria</taxon>
        <taxon>Vibrionales</taxon>
        <taxon>Vibrionaceae</taxon>
        <taxon>Veronia</taxon>
    </lineage>
</organism>
<dbReference type="STRING" id="1080227.A8L45_13990"/>
<gene>
    <name evidence="2" type="ORF">A8L45_13990</name>
</gene>
<comment type="caution">
    <text evidence="2">The sequence shown here is derived from an EMBL/GenBank/DDBJ whole genome shotgun (WGS) entry which is preliminary data.</text>
</comment>
<evidence type="ECO:0000259" key="1">
    <source>
        <dbReference type="Pfam" id="PF08242"/>
    </source>
</evidence>
<dbReference type="Proteomes" id="UP000094936">
    <property type="component" value="Unassembled WGS sequence"/>
</dbReference>
<evidence type="ECO:0000313" key="2">
    <source>
        <dbReference type="EMBL" id="ODA32169.1"/>
    </source>
</evidence>
<dbReference type="InterPro" id="IPR029063">
    <property type="entry name" value="SAM-dependent_MTases_sf"/>
</dbReference>
<dbReference type="OrthoDB" id="507855at2"/>
<keyword evidence="3" id="KW-1185">Reference proteome</keyword>
<feature type="domain" description="Methyltransferase type 12" evidence="1">
    <location>
        <begin position="55"/>
        <end position="152"/>
    </location>
</feature>
<dbReference type="PIRSF" id="PIRSF011491">
    <property type="entry name" value="Mtase_YbcY_prd"/>
    <property type="match status" value="1"/>
</dbReference>
<dbReference type="CDD" id="cd02440">
    <property type="entry name" value="AdoMet_MTases"/>
    <property type="match status" value="1"/>
</dbReference>
<name>A0A1C3EG22_9GAMM</name>
<reference evidence="2 3" key="1">
    <citation type="submission" date="2016-05" db="EMBL/GenBank/DDBJ databases">
        <title>Genomic Taxonomy of the Vibrionaceae.</title>
        <authorList>
            <person name="Gomez-Gil B."/>
            <person name="Enciso-Ibarra J."/>
        </authorList>
    </citation>
    <scope>NUCLEOTIDE SEQUENCE [LARGE SCALE GENOMIC DNA]</scope>
    <source>
        <strain evidence="2 3">CAIM 1920</strain>
    </source>
</reference>
<protein>
    <recommendedName>
        <fullName evidence="1">Methyltransferase type 12 domain-containing protein</fullName>
    </recommendedName>
</protein>
<dbReference type="EMBL" id="LYBM01000026">
    <property type="protein sequence ID" value="ODA32169.1"/>
    <property type="molecule type" value="Genomic_DNA"/>
</dbReference>
<dbReference type="RefSeq" id="WP_068903329.1">
    <property type="nucleotide sequence ID" value="NZ_JBHUIF010000029.1"/>
</dbReference>
<dbReference type="SUPFAM" id="SSF53335">
    <property type="entry name" value="S-adenosyl-L-methionine-dependent methyltransferases"/>
    <property type="match status" value="1"/>
</dbReference>
<dbReference type="Pfam" id="PF08242">
    <property type="entry name" value="Methyltransf_12"/>
    <property type="match status" value="1"/>
</dbReference>
<dbReference type="GO" id="GO:0008168">
    <property type="term" value="F:methyltransferase activity"/>
    <property type="evidence" value="ECO:0007669"/>
    <property type="project" value="InterPro"/>
</dbReference>
<dbReference type="AlphaFoldDB" id="A0A1C3EG22"/>
<evidence type="ECO:0000313" key="3">
    <source>
        <dbReference type="Proteomes" id="UP000094936"/>
    </source>
</evidence>
<proteinExistence type="predicted"/>
<dbReference type="InterPro" id="IPR016584">
    <property type="entry name" value="MeTrfase_VrtF"/>
</dbReference>